<reference evidence="2 3" key="1">
    <citation type="submission" date="2007-10" db="EMBL/GenBank/DDBJ databases">
        <title>Complete sequence of Caldivirga maquilingensis IC-167.</title>
        <authorList>
            <consortium name="US DOE Joint Genome Institute"/>
            <person name="Copeland A."/>
            <person name="Lucas S."/>
            <person name="Lapidus A."/>
            <person name="Barry K."/>
            <person name="Glavina del Rio T."/>
            <person name="Dalin E."/>
            <person name="Tice H."/>
            <person name="Pitluck S."/>
            <person name="Saunders E."/>
            <person name="Brettin T."/>
            <person name="Bruce D."/>
            <person name="Detter J.C."/>
            <person name="Han C."/>
            <person name="Schmutz J."/>
            <person name="Larimer F."/>
            <person name="Land M."/>
            <person name="Hauser L."/>
            <person name="Kyrpides N."/>
            <person name="Ivanova N."/>
            <person name="Biddle J.F."/>
            <person name="Zhang Z."/>
            <person name="Fitz-Gibbon S.T."/>
            <person name="Lowe T.M."/>
            <person name="Saltikov C."/>
            <person name="House C.H."/>
            <person name="Richardson P."/>
        </authorList>
    </citation>
    <scope>NUCLEOTIDE SEQUENCE [LARGE SCALE GENOMIC DNA]</scope>
    <source>
        <strain evidence="3">ATCC 700844 / DSM 13496 / JCM 10307 / IC-167</strain>
    </source>
</reference>
<evidence type="ECO:0000313" key="2">
    <source>
        <dbReference type="EMBL" id="ABW01488.1"/>
    </source>
</evidence>
<dbReference type="AlphaFoldDB" id="A8MCI2"/>
<protein>
    <recommendedName>
        <fullName evidence="1">CobQ/CobB/MinD/ParA nucleotide binding domain-containing protein</fullName>
    </recommendedName>
</protein>
<feature type="domain" description="CobQ/CobB/MinD/ParA nucleotide binding" evidence="1">
    <location>
        <begin position="32"/>
        <end position="186"/>
    </location>
</feature>
<dbReference type="HOGENOM" id="CLU_1036738_0_0_2"/>
<dbReference type="Gene3D" id="3.40.50.300">
    <property type="entry name" value="P-loop containing nucleotide triphosphate hydrolases"/>
    <property type="match status" value="1"/>
</dbReference>
<dbReference type="Proteomes" id="UP000001137">
    <property type="component" value="Chromosome"/>
</dbReference>
<accession>A8MCI2</accession>
<organism evidence="2 3">
    <name type="scientific">Caldivirga maquilingensis (strain ATCC 700844 / DSM 13496 / JCM 10307 / IC-167)</name>
    <dbReference type="NCBI Taxonomy" id="397948"/>
    <lineage>
        <taxon>Archaea</taxon>
        <taxon>Thermoproteota</taxon>
        <taxon>Thermoprotei</taxon>
        <taxon>Thermoproteales</taxon>
        <taxon>Thermoproteaceae</taxon>
        <taxon>Caldivirga</taxon>
    </lineage>
</organism>
<sequence length="282" mass="31052">MGMPNQPGCVKGLMSLSGLGLRPLTVSVAFTSGPKGGTGKSTLVANIAAMIDEPVVILDLGFDGNVTASRLHKVEYTDESSGFIDYVAYGSELNIVESKEEPNVKFIPPGSFRSLKIPKIVFSMPLEAMANRLSNMVALLAKNGLSILLIDLPSNPSFLGPLYPLLLYYSDIINVVIEPGQVYMGVLSELYRWLIKVVDDESMVNVIVNKYHEYFDGYPKEANRYVIRGKVYLIRLDPVAMALTLKGELAVKYREAAVFRKSIDELTKDVVNQVSMYMGVVK</sequence>
<evidence type="ECO:0000313" key="3">
    <source>
        <dbReference type="Proteomes" id="UP000001137"/>
    </source>
</evidence>
<dbReference type="InterPro" id="IPR002586">
    <property type="entry name" value="CobQ/CobB/MinD/ParA_Nub-bd_dom"/>
</dbReference>
<dbReference type="STRING" id="397948.Cmaq_0648"/>
<name>A8MCI2_CALMQ</name>
<dbReference type="eggNOG" id="arCOG04073">
    <property type="taxonomic scope" value="Archaea"/>
</dbReference>
<dbReference type="EMBL" id="CP000852">
    <property type="protein sequence ID" value="ABW01488.1"/>
    <property type="molecule type" value="Genomic_DNA"/>
</dbReference>
<dbReference type="SUPFAM" id="SSF52540">
    <property type="entry name" value="P-loop containing nucleoside triphosphate hydrolases"/>
    <property type="match status" value="1"/>
</dbReference>
<dbReference type="InterPro" id="IPR027417">
    <property type="entry name" value="P-loop_NTPase"/>
</dbReference>
<dbReference type="Pfam" id="PF01656">
    <property type="entry name" value="CbiA"/>
    <property type="match status" value="1"/>
</dbReference>
<keyword evidence="3" id="KW-1185">Reference proteome</keyword>
<proteinExistence type="predicted"/>
<dbReference type="KEGG" id="cma:Cmaq_0648"/>
<gene>
    <name evidence="2" type="ordered locus">Cmaq_0648</name>
</gene>
<evidence type="ECO:0000259" key="1">
    <source>
        <dbReference type="Pfam" id="PF01656"/>
    </source>
</evidence>